<reference evidence="1 2" key="1">
    <citation type="submission" date="2016-10" db="EMBL/GenBank/DDBJ databases">
        <authorList>
            <person name="de Groot N.N."/>
        </authorList>
    </citation>
    <scope>NUCLEOTIDE SEQUENCE [LARGE SCALE GENOMIC DNA]</scope>
    <source>
        <strain evidence="1 2">CPCC 201354</strain>
    </source>
</reference>
<evidence type="ECO:0000313" key="1">
    <source>
        <dbReference type="EMBL" id="SDH44684.1"/>
    </source>
</evidence>
<name>A0A1G8CGV2_9ACTN</name>
<gene>
    <name evidence="1" type="ORF">SAMN05421505_11610</name>
</gene>
<dbReference type="EMBL" id="FNCN01000016">
    <property type="protein sequence ID" value="SDH44684.1"/>
    <property type="molecule type" value="Genomic_DNA"/>
</dbReference>
<proteinExistence type="predicted"/>
<keyword evidence="2" id="KW-1185">Reference proteome</keyword>
<organism evidence="1 2">
    <name type="scientific">Sinosporangium album</name>
    <dbReference type="NCBI Taxonomy" id="504805"/>
    <lineage>
        <taxon>Bacteria</taxon>
        <taxon>Bacillati</taxon>
        <taxon>Actinomycetota</taxon>
        <taxon>Actinomycetes</taxon>
        <taxon>Streptosporangiales</taxon>
        <taxon>Streptosporangiaceae</taxon>
        <taxon>Sinosporangium</taxon>
    </lineage>
</organism>
<dbReference type="AlphaFoldDB" id="A0A1G8CGV2"/>
<dbReference type="Proteomes" id="UP000198923">
    <property type="component" value="Unassembled WGS sequence"/>
</dbReference>
<accession>A0A1G8CGV2</accession>
<sequence length="53" mass="6124">MLELSSAIDHLAAEDPSELPRAKLVEQLVELHRQMARLQVQIARRTWVRAPHI</sequence>
<evidence type="ECO:0008006" key="3">
    <source>
        <dbReference type="Google" id="ProtNLM"/>
    </source>
</evidence>
<evidence type="ECO:0000313" key="2">
    <source>
        <dbReference type="Proteomes" id="UP000198923"/>
    </source>
</evidence>
<protein>
    <recommendedName>
        <fullName evidence="3">Transposase</fullName>
    </recommendedName>
</protein>